<dbReference type="PANTHER" id="PTHR30126">
    <property type="entry name" value="HTH-TYPE TRANSCRIPTIONAL REGULATOR"/>
    <property type="match status" value="1"/>
</dbReference>
<evidence type="ECO:0000256" key="4">
    <source>
        <dbReference type="ARBA" id="ARBA00023163"/>
    </source>
</evidence>
<dbReference type="InterPro" id="IPR000847">
    <property type="entry name" value="LysR_HTH_N"/>
</dbReference>
<evidence type="ECO:0000256" key="2">
    <source>
        <dbReference type="ARBA" id="ARBA00023015"/>
    </source>
</evidence>
<dbReference type="EMBL" id="JABBPG010000004">
    <property type="protein sequence ID" value="NOU51256.1"/>
    <property type="molecule type" value="Genomic_DNA"/>
</dbReference>
<dbReference type="GO" id="GO:0003700">
    <property type="term" value="F:DNA-binding transcription factor activity"/>
    <property type="evidence" value="ECO:0007669"/>
    <property type="project" value="InterPro"/>
</dbReference>
<dbReference type="FunFam" id="1.10.10.10:FF:000001">
    <property type="entry name" value="LysR family transcriptional regulator"/>
    <property type="match status" value="1"/>
</dbReference>
<organism evidence="6 7">
    <name type="scientific">Pseudoalteromonas caenipelagi</name>
    <dbReference type="NCBI Taxonomy" id="2726988"/>
    <lineage>
        <taxon>Bacteria</taxon>
        <taxon>Pseudomonadati</taxon>
        <taxon>Pseudomonadota</taxon>
        <taxon>Gammaproteobacteria</taxon>
        <taxon>Alteromonadales</taxon>
        <taxon>Pseudoalteromonadaceae</taxon>
        <taxon>Pseudoalteromonas</taxon>
    </lineage>
</organism>
<reference evidence="6 7" key="1">
    <citation type="submission" date="2020-04" db="EMBL/GenBank/DDBJ databases">
        <title>Pseudoalteromonas caenipelagi sp. nov., isolated from a tidal flat.</title>
        <authorList>
            <person name="Park S."/>
            <person name="Yoon J.-H."/>
        </authorList>
    </citation>
    <scope>NUCLEOTIDE SEQUENCE [LARGE SCALE GENOMIC DNA]</scope>
    <source>
        <strain evidence="6 7">JBTF-M23</strain>
    </source>
</reference>
<dbReference type="Gene3D" id="1.10.10.10">
    <property type="entry name" value="Winged helix-like DNA-binding domain superfamily/Winged helix DNA-binding domain"/>
    <property type="match status" value="1"/>
</dbReference>
<evidence type="ECO:0000313" key="6">
    <source>
        <dbReference type="EMBL" id="NOU51256.1"/>
    </source>
</evidence>
<dbReference type="GO" id="GO:0000976">
    <property type="term" value="F:transcription cis-regulatory region binding"/>
    <property type="evidence" value="ECO:0007669"/>
    <property type="project" value="TreeGrafter"/>
</dbReference>
<dbReference type="Pfam" id="PF00126">
    <property type="entry name" value="HTH_1"/>
    <property type="match status" value="1"/>
</dbReference>
<accession>A0A849VD75</accession>
<dbReference type="InterPro" id="IPR036390">
    <property type="entry name" value="WH_DNA-bd_sf"/>
</dbReference>
<dbReference type="Pfam" id="PF03466">
    <property type="entry name" value="LysR_substrate"/>
    <property type="match status" value="1"/>
</dbReference>
<gene>
    <name evidence="6" type="ORF">HG263_12030</name>
</gene>
<dbReference type="CDD" id="cd05466">
    <property type="entry name" value="PBP2_LTTR_substrate"/>
    <property type="match status" value="1"/>
</dbReference>
<dbReference type="PANTHER" id="PTHR30126:SF40">
    <property type="entry name" value="HTH-TYPE TRANSCRIPTIONAL REGULATOR GLTR"/>
    <property type="match status" value="1"/>
</dbReference>
<keyword evidence="4" id="KW-0804">Transcription</keyword>
<dbReference type="Gene3D" id="3.40.190.290">
    <property type="match status" value="1"/>
</dbReference>
<evidence type="ECO:0000259" key="5">
    <source>
        <dbReference type="PROSITE" id="PS50931"/>
    </source>
</evidence>
<evidence type="ECO:0000256" key="1">
    <source>
        <dbReference type="ARBA" id="ARBA00009437"/>
    </source>
</evidence>
<dbReference type="SUPFAM" id="SSF53850">
    <property type="entry name" value="Periplasmic binding protein-like II"/>
    <property type="match status" value="1"/>
</dbReference>
<name>A0A849VD75_9GAMM</name>
<comment type="caution">
    <text evidence="6">The sequence shown here is derived from an EMBL/GenBank/DDBJ whole genome shotgun (WGS) entry which is preliminary data.</text>
</comment>
<protein>
    <submittedName>
        <fullName evidence="6">LysR family transcriptional regulator</fullName>
    </submittedName>
</protein>
<sequence length="287" mass="31629">MLDDLRLFVEVSRRGSFAKAAQDLGVGAPTLSKRVTALEQQLGYALLQRSARGITLTNHGQTIIDNMASELLALQAQCDALTGLEAKSFHLLCPQNLMIGPLYDALQSFQSRYPALQLHVEPANSLELLSQKRFDLAIRVGELDDSSVYQKRLGQIAVKALAAKHIANAQSLFLPFRRSQLPATESWQTLLAKYKHISYVGDITLVRKLVGAGNGAGVLPMTEIAALLAHANNTAFCYVDECQFTRNVYALWPNQRIPPKHVGAFIDLLQRQCQRLGYMQGEVLALG</sequence>
<comment type="similarity">
    <text evidence="1">Belongs to the LysR transcriptional regulatory family.</text>
</comment>
<dbReference type="InterPro" id="IPR005119">
    <property type="entry name" value="LysR_subst-bd"/>
</dbReference>
<dbReference type="AlphaFoldDB" id="A0A849VD75"/>
<evidence type="ECO:0000256" key="3">
    <source>
        <dbReference type="ARBA" id="ARBA00023125"/>
    </source>
</evidence>
<keyword evidence="7" id="KW-1185">Reference proteome</keyword>
<dbReference type="InterPro" id="IPR036388">
    <property type="entry name" value="WH-like_DNA-bd_sf"/>
</dbReference>
<proteinExistence type="inferred from homology"/>
<dbReference type="Proteomes" id="UP000586305">
    <property type="component" value="Unassembled WGS sequence"/>
</dbReference>
<dbReference type="SUPFAM" id="SSF46785">
    <property type="entry name" value="Winged helix' DNA-binding domain"/>
    <property type="match status" value="1"/>
</dbReference>
<dbReference type="PROSITE" id="PS50931">
    <property type="entry name" value="HTH_LYSR"/>
    <property type="match status" value="1"/>
</dbReference>
<keyword evidence="3" id="KW-0238">DNA-binding</keyword>
<feature type="domain" description="HTH lysR-type" evidence="5">
    <location>
        <begin position="1"/>
        <end position="57"/>
    </location>
</feature>
<evidence type="ECO:0000313" key="7">
    <source>
        <dbReference type="Proteomes" id="UP000586305"/>
    </source>
</evidence>
<keyword evidence="2" id="KW-0805">Transcription regulation</keyword>